<keyword evidence="3" id="KW-1185">Reference proteome</keyword>
<evidence type="ECO:0000313" key="2">
    <source>
        <dbReference type="EMBL" id="PSL51230.1"/>
    </source>
</evidence>
<keyword evidence="2" id="KW-0687">Ribonucleoprotein</keyword>
<dbReference type="Pfam" id="PF01248">
    <property type="entry name" value="Ribosomal_L7Ae"/>
    <property type="match status" value="1"/>
</dbReference>
<evidence type="ECO:0000313" key="3">
    <source>
        <dbReference type="Proteomes" id="UP000242310"/>
    </source>
</evidence>
<dbReference type="Proteomes" id="UP000242310">
    <property type="component" value="Unassembled WGS sequence"/>
</dbReference>
<dbReference type="Gene3D" id="3.30.1330.30">
    <property type="match status" value="1"/>
</dbReference>
<dbReference type="SUPFAM" id="SSF55315">
    <property type="entry name" value="L30e-like"/>
    <property type="match status" value="1"/>
</dbReference>
<dbReference type="NCBIfam" id="NF005825">
    <property type="entry name" value="PRK07714.1"/>
    <property type="match status" value="1"/>
</dbReference>
<evidence type="ECO:0000259" key="1">
    <source>
        <dbReference type="Pfam" id="PF01248"/>
    </source>
</evidence>
<gene>
    <name evidence="2" type="ORF">B0H94_101140</name>
</gene>
<organism evidence="2 3">
    <name type="scientific">Salsuginibacillus halophilus</name>
    <dbReference type="NCBI Taxonomy" id="517424"/>
    <lineage>
        <taxon>Bacteria</taxon>
        <taxon>Bacillati</taxon>
        <taxon>Bacillota</taxon>
        <taxon>Bacilli</taxon>
        <taxon>Bacillales</taxon>
        <taxon>Bacillaceae</taxon>
        <taxon>Salsuginibacillus</taxon>
    </lineage>
</organism>
<dbReference type="AlphaFoldDB" id="A0A2P8HYD9"/>
<name>A0A2P8HYD9_9BACI</name>
<dbReference type="InterPro" id="IPR004038">
    <property type="entry name" value="Ribosomal_eL8/eL30/eS12/Gad45"/>
</dbReference>
<dbReference type="GO" id="GO:0005840">
    <property type="term" value="C:ribosome"/>
    <property type="evidence" value="ECO:0007669"/>
    <property type="project" value="UniProtKB-KW"/>
</dbReference>
<keyword evidence="2" id="KW-0689">Ribosomal protein</keyword>
<dbReference type="RefSeq" id="WP_106587310.1">
    <property type="nucleotide sequence ID" value="NZ_PYAV01000001.1"/>
</dbReference>
<comment type="caution">
    <text evidence="2">The sequence shown here is derived from an EMBL/GenBank/DDBJ whole genome shotgun (WGS) entry which is preliminary data.</text>
</comment>
<reference evidence="2 3" key="1">
    <citation type="submission" date="2018-03" db="EMBL/GenBank/DDBJ databases">
        <title>Genomic Encyclopedia of Type Strains, Phase III (KMG-III): the genomes of soil and plant-associated and newly described type strains.</title>
        <authorList>
            <person name="Whitman W."/>
        </authorList>
    </citation>
    <scope>NUCLEOTIDE SEQUENCE [LARGE SCALE GENOMIC DNA]</scope>
    <source>
        <strain evidence="2 3">CGMCC 1.07653</strain>
    </source>
</reference>
<dbReference type="OrthoDB" id="9794863at2"/>
<sequence length="99" mass="10732">MSSPLNFLGLTARAGCVISGEEVVLRAMQQHRVHLVLLAEDASPNTKKKMGDKCSTYNVPLCESAPRTELGRAIGKEQRVTLGITDAGFAAKLKQLHEQ</sequence>
<proteinExistence type="predicted"/>
<feature type="domain" description="Ribosomal protein eL8/eL30/eS12/Gadd45" evidence="1">
    <location>
        <begin position="10"/>
        <end position="93"/>
    </location>
</feature>
<dbReference type="InterPro" id="IPR029064">
    <property type="entry name" value="Ribosomal_eL30-like_sf"/>
</dbReference>
<dbReference type="EMBL" id="PYAV01000001">
    <property type="protein sequence ID" value="PSL51230.1"/>
    <property type="molecule type" value="Genomic_DNA"/>
</dbReference>
<protein>
    <submittedName>
        <fullName evidence="2">Ribosomal protein L7Ae-like RNA K-turn-binding protein</fullName>
    </submittedName>
</protein>
<accession>A0A2P8HYD9</accession>